<keyword evidence="1" id="KW-0812">Transmembrane</keyword>
<dbReference type="InterPro" id="IPR033579">
    <property type="entry name" value="TMEM128"/>
</dbReference>
<dbReference type="Pfam" id="PF20479">
    <property type="entry name" value="TMEM128"/>
    <property type="match status" value="1"/>
</dbReference>
<accession>A0A9P6AKI4</accession>
<keyword evidence="1" id="KW-0472">Membrane</keyword>
<evidence type="ECO:0000256" key="1">
    <source>
        <dbReference type="SAM" id="Phobius"/>
    </source>
</evidence>
<feature type="transmembrane region" description="Helical" evidence="1">
    <location>
        <begin position="40"/>
        <end position="63"/>
    </location>
</feature>
<dbReference type="Proteomes" id="UP000886523">
    <property type="component" value="Unassembled WGS sequence"/>
</dbReference>
<keyword evidence="3" id="KW-1185">Reference proteome</keyword>
<evidence type="ECO:0000313" key="2">
    <source>
        <dbReference type="EMBL" id="KAF9507507.1"/>
    </source>
</evidence>
<keyword evidence="1" id="KW-1133">Transmembrane helix</keyword>
<dbReference type="OrthoDB" id="3187264at2759"/>
<feature type="transmembrane region" description="Helical" evidence="1">
    <location>
        <begin position="84"/>
        <end position="106"/>
    </location>
</feature>
<sequence>MTHTSKQLQYIGFGTAASWYLGSFRHLQIIWVQGYSLPGILARATLICTCLTTSLFLYILVYLPRIRGVYPDYEHWRSNELKPIVPALTISIITGWNILVYILSYYSSLGLIRSIIAGLGLYALSFGIVGMIPSPLRRKSEVPSDVPR</sequence>
<protein>
    <submittedName>
        <fullName evidence="2">Uncharacterized protein</fullName>
    </submittedName>
</protein>
<feature type="transmembrane region" description="Helical" evidence="1">
    <location>
        <begin position="112"/>
        <end position="132"/>
    </location>
</feature>
<organism evidence="2 3">
    <name type="scientific">Hydnum rufescens UP504</name>
    <dbReference type="NCBI Taxonomy" id="1448309"/>
    <lineage>
        <taxon>Eukaryota</taxon>
        <taxon>Fungi</taxon>
        <taxon>Dikarya</taxon>
        <taxon>Basidiomycota</taxon>
        <taxon>Agaricomycotina</taxon>
        <taxon>Agaricomycetes</taxon>
        <taxon>Cantharellales</taxon>
        <taxon>Hydnaceae</taxon>
        <taxon>Hydnum</taxon>
    </lineage>
</organism>
<proteinExistence type="predicted"/>
<dbReference type="EMBL" id="MU129079">
    <property type="protein sequence ID" value="KAF9507507.1"/>
    <property type="molecule type" value="Genomic_DNA"/>
</dbReference>
<evidence type="ECO:0000313" key="3">
    <source>
        <dbReference type="Proteomes" id="UP000886523"/>
    </source>
</evidence>
<dbReference type="AlphaFoldDB" id="A0A9P6AKI4"/>
<comment type="caution">
    <text evidence="2">The sequence shown here is derived from an EMBL/GenBank/DDBJ whole genome shotgun (WGS) entry which is preliminary data.</text>
</comment>
<name>A0A9P6AKI4_9AGAM</name>
<gene>
    <name evidence="2" type="ORF">BS47DRAFT_306218</name>
</gene>
<reference evidence="2" key="1">
    <citation type="journal article" date="2020" name="Nat. Commun.">
        <title>Large-scale genome sequencing of mycorrhizal fungi provides insights into the early evolution of symbiotic traits.</title>
        <authorList>
            <person name="Miyauchi S."/>
            <person name="Kiss E."/>
            <person name="Kuo A."/>
            <person name="Drula E."/>
            <person name="Kohler A."/>
            <person name="Sanchez-Garcia M."/>
            <person name="Morin E."/>
            <person name="Andreopoulos B."/>
            <person name="Barry K.W."/>
            <person name="Bonito G."/>
            <person name="Buee M."/>
            <person name="Carver A."/>
            <person name="Chen C."/>
            <person name="Cichocki N."/>
            <person name="Clum A."/>
            <person name="Culley D."/>
            <person name="Crous P.W."/>
            <person name="Fauchery L."/>
            <person name="Girlanda M."/>
            <person name="Hayes R.D."/>
            <person name="Keri Z."/>
            <person name="LaButti K."/>
            <person name="Lipzen A."/>
            <person name="Lombard V."/>
            <person name="Magnuson J."/>
            <person name="Maillard F."/>
            <person name="Murat C."/>
            <person name="Nolan M."/>
            <person name="Ohm R.A."/>
            <person name="Pangilinan J."/>
            <person name="Pereira M.F."/>
            <person name="Perotto S."/>
            <person name="Peter M."/>
            <person name="Pfister S."/>
            <person name="Riley R."/>
            <person name="Sitrit Y."/>
            <person name="Stielow J.B."/>
            <person name="Szollosi G."/>
            <person name="Zifcakova L."/>
            <person name="Stursova M."/>
            <person name="Spatafora J.W."/>
            <person name="Tedersoo L."/>
            <person name="Vaario L.M."/>
            <person name="Yamada A."/>
            <person name="Yan M."/>
            <person name="Wang P."/>
            <person name="Xu J."/>
            <person name="Bruns T."/>
            <person name="Baldrian P."/>
            <person name="Vilgalys R."/>
            <person name="Dunand C."/>
            <person name="Henrissat B."/>
            <person name="Grigoriev I.V."/>
            <person name="Hibbett D."/>
            <person name="Nagy L.G."/>
            <person name="Martin F.M."/>
        </authorList>
    </citation>
    <scope>NUCLEOTIDE SEQUENCE</scope>
    <source>
        <strain evidence="2">UP504</strain>
    </source>
</reference>